<evidence type="ECO:0000313" key="3">
    <source>
        <dbReference type="Proteomes" id="UP001529275"/>
    </source>
</evidence>
<protein>
    <submittedName>
        <fullName evidence="2">GNAT family N-acetyltransferase</fullName>
    </submittedName>
</protein>
<dbReference type="PROSITE" id="PS51186">
    <property type="entry name" value="GNAT"/>
    <property type="match status" value="1"/>
</dbReference>
<dbReference type="InterPro" id="IPR016181">
    <property type="entry name" value="Acyl_CoA_acyltransferase"/>
</dbReference>
<evidence type="ECO:0000259" key="1">
    <source>
        <dbReference type="PROSITE" id="PS51186"/>
    </source>
</evidence>
<comment type="caution">
    <text evidence="2">The sequence shown here is derived from an EMBL/GenBank/DDBJ whole genome shotgun (WGS) entry which is preliminary data.</text>
</comment>
<dbReference type="PANTHER" id="PTHR43233:SF1">
    <property type="entry name" value="FAMILY N-ACETYLTRANSFERASE, PUTATIVE (AFU_ORTHOLOGUE AFUA_6G03350)-RELATED"/>
    <property type="match status" value="1"/>
</dbReference>
<feature type="domain" description="N-acetyltransferase" evidence="1">
    <location>
        <begin position="1"/>
        <end position="138"/>
    </location>
</feature>
<dbReference type="CDD" id="cd04301">
    <property type="entry name" value="NAT_SF"/>
    <property type="match status" value="1"/>
</dbReference>
<dbReference type="Proteomes" id="UP001529275">
    <property type="component" value="Unassembled WGS sequence"/>
</dbReference>
<dbReference type="SUPFAM" id="SSF55729">
    <property type="entry name" value="Acyl-CoA N-acyltransferases (Nat)"/>
    <property type="match status" value="1"/>
</dbReference>
<reference evidence="3" key="1">
    <citation type="submission" date="2023-06" db="EMBL/GenBank/DDBJ databases">
        <title>Identification and characterization of horizontal gene transfer across gut microbiota members of farm animals based on homology search.</title>
        <authorList>
            <person name="Zeman M."/>
            <person name="Kubasova T."/>
            <person name="Jahodarova E."/>
            <person name="Nykrynova M."/>
            <person name="Rychlik I."/>
        </authorList>
    </citation>
    <scope>NUCLEOTIDE SEQUENCE [LARGE SCALE GENOMIC DNA]</scope>
    <source>
        <strain evidence="3">ET341</strain>
    </source>
</reference>
<name>A0ABT7UKT6_9FIRM</name>
<organism evidence="2 3">
    <name type="scientific">Massilimicrobiota timonensis</name>
    <dbReference type="NCBI Taxonomy" id="1776392"/>
    <lineage>
        <taxon>Bacteria</taxon>
        <taxon>Bacillati</taxon>
        <taxon>Bacillota</taxon>
        <taxon>Erysipelotrichia</taxon>
        <taxon>Erysipelotrichales</taxon>
        <taxon>Erysipelotrichaceae</taxon>
        <taxon>Massilimicrobiota</taxon>
    </lineage>
</organism>
<sequence length="138" mass="15870">MIYEENTLNIEDIKKIREGVQWRMLTDHQLQQALDMTVYSIVVKDHEHSIAMGRLIGDGIYYLICDVAVLPDYQHQGIGTKIIQCMIQYVQSHLQKEERCSLQLIAAKGKESFYESLGFSLLPNDLSGHGMQMLIKKK</sequence>
<dbReference type="RefSeq" id="WP_289527796.1">
    <property type="nucleotide sequence ID" value="NZ_JAUDCK010000023.1"/>
</dbReference>
<dbReference type="Pfam" id="PF13508">
    <property type="entry name" value="Acetyltransf_7"/>
    <property type="match status" value="1"/>
</dbReference>
<evidence type="ECO:0000313" key="2">
    <source>
        <dbReference type="EMBL" id="MDM8196107.1"/>
    </source>
</evidence>
<dbReference type="EMBL" id="JAUDCK010000023">
    <property type="protein sequence ID" value="MDM8196107.1"/>
    <property type="molecule type" value="Genomic_DNA"/>
</dbReference>
<accession>A0ABT7UKT6</accession>
<dbReference type="InterPro" id="IPR000182">
    <property type="entry name" value="GNAT_dom"/>
</dbReference>
<dbReference type="InterPro" id="IPR053144">
    <property type="entry name" value="Acetyltransferase_Butenolide"/>
</dbReference>
<dbReference type="Gene3D" id="3.40.630.30">
    <property type="match status" value="1"/>
</dbReference>
<gene>
    <name evidence="2" type="ORF">QUV98_07250</name>
</gene>
<proteinExistence type="predicted"/>
<dbReference type="PANTHER" id="PTHR43233">
    <property type="entry name" value="FAMILY N-ACETYLTRANSFERASE, PUTATIVE (AFU_ORTHOLOGUE AFUA_6G03350)-RELATED"/>
    <property type="match status" value="1"/>
</dbReference>
<keyword evidence="3" id="KW-1185">Reference proteome</keyword>